<proteinExistence type="predicted"/>
<keyword evidence="1" id="KW-0040">ANK repeat</keyword>
<accession>A0AAV5WNK3</accession>
<comment type="caution">
    <text evidence="3">The sequence shown here is derived from an EMBL/GenBank/DDBJ whole genome shotgun (WGS) entry which is preliminary data.</text>
</comment>
<dbReference type="AlphaFoldDB" id="A0AAV5WNK3"/>
<evidence type="ECO:0008006" key="5">
    <source>
        <dbReference type="Google" id="ProtNLM"/>
    </source>
</evidence>
<name>A0AAV5WNK3_9BILA</name>
<dbReference type="InterPro" id="IPR002110">
    <property type="entry name" value="Ankyrin_rpt"/>
</dbReference>
<evidence type="ECO:0000256" key="1">
    <source>
        <dbReference type="PROSITE-ProRule" id="PRU00023"/>
    </source>
</evidence>
<sequence length="239" mass="25561">QDAQDNEEATALWLAVNSCNLTAVDELLKAGASLDFADHKERTPEVLAMEKGYMDISKRLHIARQRCPTIGMLPASFPMFSQRSTPITAPRIIKKPTTTTKKSPTTTPSPAGLKATGPSCLDSPNSDHHGGRQSAGAANSSSEMGSPAYTPAYTLAPPSQPAAAPSGMRPSPPYDSMDPAAFGAGSANYFPSMSLPPLSLNQPPACAFATDPYPVYHQYHHHAQYPTYQQPPACEFRDT</sequence>
<dbReference type="InterPro" id="IPR036770">
    <property type="entry name" value="Ankyrin_rpt-contain_sf"/>
</dbReference>
<organism evidence="3 4">
    <name type="scientific">Pristionchus fissidentatus</name>
    <dbReference type="NCBI Taxonomy" id="1538716"/>
    <lineage>
        <taxon>Eukaryota</taxon>
        <taxon>Metazoa</taxon>
        <taxon>Ecdysozoa</taxon>
        <taxon>Nematoda</taxon>
        <taxon>Chromadorea</taxon>
        <taxon>Rhabditida</taxon>
        <taxon>Rhabditina</taxon>
        <taxon>Diplogasteromorpha</taxon>
        <taxon>Diplogasteroidea</taxon>
        <taxon>Neodiplogasteridae</taxon>
        <taxon>Pristionchus</taxon>
    </lineage>
</organism>
<evidence type="ECO:0000313" key="3">
    <source>
        <dbReference type="EMBL" id="GMT31392.1"/>
    </source>
</evidence>
<feature type="region of interest" description="Disordered" evidence="2">
    <location>
        <begin position="80"/>
        <end position="179"/>
    </location>
</feature>
<feature type="non-terminal residue" evidence="3">
    <location>
        <position position="1"/>
    </location>
</feature>
<evidence type="ECO:0000313" key="4">
    <source>
        <dbReference type="Proteomes" id="UP001432322"/>
    </source>
</evidence>
<dbReference type="PROSITE" id="PS50088">
    <property type="entry name" value="ANK_REPEAT"/>
    <property type="match status" value="1"/>
</dbReference>
<dbReference type="Gene3D" id="1.25.40.20">
    <property type="entry name" value="Ankyrin repeat-containing domain"/>
    <property type="match status" value="1"/>
</dbReference>
<feature type="repeat" description="ANK" evidence="1">
    <location>
        <begin position="7"/>
        <end position="39"/>
    </location>
</feature>
<protein>
    <recommendedName>
        <fullName evidence="5">ANK_REP_REGION domain-containing protein</fullName>
    </recommendedName>
</protein>
<reference evidence="3" key="1">
    <citation type="submission" date="2023-10" db="EMBL/GenBank/DDBJ databases">
        <title>Genome assembly of Pristionchus species.</title>
        <authorList>
            <person name="Yoshida K."/>
            <person name="Sommer R.J."/>
        </authorList>
    </citation>
    <scope>NUCLEOTIDE SEQUENCE</scope>
    <source>
        <strain evidence="3">RS5133</strain>
    </source>
</reference>
<gene>
    <name evidence="3" type="ORF">PFISCL1PPCAC_22689</name>
</gene>
<dbReference type="Proteomes" id="UP001432322">
    <property type="component" value="Unassembled WGS sequence"/>
</dbReference>
<feature type="compositionally biased region" description="Low complexity" evidence="2">
    <location>
        <begin position="85"/>
        <end position="111"/>
    </location>
</feature>
<dbReference type="SUPFAM" id="SSF48403">
    <property type="entry name" value="Ankyrin repeat"/>
    <property type="match status" value="1"/>
</dbReference>
<feature type="compositionally biased region" description="Low complexity" evidence="2">
    <location>
        <begin position="147"/>
        <end position="166"/>
    </location>
</feature>
<keyword evidence="4" id="KW-1185">Reference proteome</keyword>
<evidence type="ECO:0000256" key="2">
    <source>
        <dbReference type="SAM" id="MobiDB-lite"/>
    </source>
</evidence>
<dbReference type="EMBL" id="BTSY01000006">
    <property type="protein sequence ID" value="GMT31392.1"/>
    <property type="molecule type" value="Genomic_DNA"/>
</dbReference>